<protein>
    <submittedName>
        <fullName evidence="2">918_t:CDS:1</fullName>
    </submittedName>
</protein>
<proteinExistence type="predicted"/>
<evidence type="ECO:0000313" key="3">
    <source>
        <dbReference type="Proteomes" id="UP000789405"/>
    </source>
</evidence>
<organism evidence="2 3">
    <name type="scientific">Dentiscutata erythropus</name>
    <dbReference type="NCBI Taxonomy" id="1348616"/>
    <lineage>
        <taxon>Eukaryota</taxon>
        <taxon>Fungi</taxon>
        <taxon>Fungi incertae sedis</taxon>
        <taxon>Mucoromycota</taxon>
        <taxon>Glomeromycotina</taxon>
        <taxon>Glomeromycetes</taxon>
        <taxon>Diversisporales</taxon>
        <taxon>Gigasporaceae</taxon>
        <taxon>Dentiscutata</taxon>
    </lineage>
</organism>
<name>A0A9N9NVG9_9GLOM</name>
<dbReference type="EMBL" id="CAJVPY010020491">
    <property type="protein sequence ID" value="CAG8775855.1"/>
    <property type="molecule type" value="Genomic_DNA"/>
</dbReference>
<feature type="compositionally biased region" description="Polar residues" evidence="1">
    <location>
        <begin position="11"/>
        <end position="23"/>
    </location>
</feature>
<feature type="region of interest" description="Disordered" evidence="1">
    <location>
        <begin position="1"/>
        <end position="23"/>
    </location>
</feature>
<sequence length="131" mass="14999">FQMEEDFPKNISETSQSNKTSGKQNDRDVIKLAILSLLNNDDDTFYANCRRIASIIKPIKEAIHNLESRTANLADCFISIVKLAAAINRIPSNNAFRESAINVFNKRYTEYDIEPYLLAYLLHPGYRDKLV</sequence>
<dbReference type="AlphaFoldDB" id="A0A9N9NVG9"/>
<keyword evidence="3" id="KW-1185">Reference proteome</keyword>
<comment type="caution">
    <text evidence="2">The sequence shown here is derived from an EMBL/GenBank/DDBJ whole genome shotgun (WGS) entry which is preliminary data.</text>
</comment>
<gene>
    <name evidence="2" type="ORF">DERYTH_LOCUS19149</name>
</gene>
<accession>A0A9N9NVG9</accession>
<evidence type="ECO:0000256" key="1">
    <source>
        <dbReference type="SAM" id="MobiDB-lite"/>
    </source>
</evidence>
<evidence type="ECO:0000313" key="2">
    <source>
        <dbReference type="EMBL" id="CAG8775855.1"/>
    </source>
</evidence>
<feature type="non-terminal residue" evidence="2">
    <location>
        <position position="1"/>
    </location>
</feature>
<dbReference type="Proteomes" id="UP000789405">
    <property type="component" value="Unassembled WGS sequence"/>
</dbReference>
<dbReference type="OrthoDB" id="2430755at2759"/>
<reference evidence="2" key="1">
    <citation type="submission" date="2021-06" db="EMBL/GenBank/DDBJ databases">
        <authorList>
            <person name="Kallberg Y."/>
            <person name="Tangrot J."/>
            <person name="Rosling A."/>
        </authorList>
    </citation>
    <scope>NUCLEOTIDE SEQUENCE</scope>
    <source>
        <strain evidence="2">MA453B</strain>
    </source>
</reference>